<evidence type="ECO:0000313" key="2">
    <source>
        <dbReference type="EMBL" id="KAL0067947.1"/>
    </source>
</evidence>
<feature type="compositionally biased region" description="Polar residues" evidence="1">
    <location>
        <begin position="84"/>
        <end position="101"/>
    </location>
</feature>
<protein>
    <submittedName>
        <fullName evidence="2">Uncharacterized protein</fullName>
    </submittedName>
</protein>
<gene>
    <name evidence="2" type="ORF">AAF712_005116</name>
</gene>
<proteinExistence type="predicted"/>
<organism evidence="2 3">
    <name type="scientific">Marasmius tenuissimus</name>
    <dbReference type="NCBI Taxonomy" id="585030"/>
    <lineage>
        <taxon>Eukaryota</taxon>
        <taxon>Fungi</taxon>
        <taxon>Dikarya</taxon>
        <taxon>Basidiomycota</taxon>
        <taxon>Agaricomycotina</taxon>
        <taxon>Agaricomycetes</taxon>
        <taxon>Agaricomycetidae</taxon>
        <taxon>Agaricales</taxon>
        <taxon>Marasmiineae</taxon>
        <taxon>Marasmiaceae</taxon>
        <taxon>Marasmius</taxon>
    </lineage>
</organism>
<feature type="region of interest" description="Disordered" evidence="1">
    <location>
        <begin position="70"/>
        <end position="114"/>
    </location>
</feature>
<keyword evidence="3" id="KW-1185">Reference proteome</keyword>
<feature type="compositionally biased region" description="Basic and acidic residues" evidence="1">
    <location>
        <begin position="70"/>
        <end position="80"/>
    </location>
</feature>
<dbReference type="Proteomes" id="UP001437256">
    <property type="component" value="Unassembled WGS sequence"/>
</dbReference>
<comment type="caution">
    <text evidence="2">The sequence shown here is derived from an EMBL/GenBank/DDBJ whole genome shotgun (WGS) entry which is preliminary data.</text>
</comment>
<reference evidence="2 3" key="1">
    <citation type="submission" date="2024-05" db="EMBL/GenBank/DDBJ databases">
        <title>A draft genome resource for the thread blight pathogen Marasmius tenuissimus strain MS-2.</title>
        <authorList>
            <person name="Yulfo-Soto G.E."/>
            <person name="Baruah I.K."/>
            <person name="Amoako-Attah I."/>
            <person name="Bukari Y."/>
            <person name="Meinhardt L.W."/>
            <person name="Bailey B.A."/>
            <person name="Cohen S.P."/>
        </authorList>
    </citation>
    <scope>NUCLEOTIDE SEQUENCE [LARGE SCALE GENOMIC DNA]</scope>
    <source>
        <strain evidence="2 3">MS-2</strain>
    </source>
</reference>
<evidence type="ECO:0000256" key="1">
    <source>
        <dbReference type="SAM" id="MobiDB-lite"/>
    </source>
</evidence>
<name>A0ABR3A5Y3_9AGAR</name>
<evidence type="ECO:0000313" key="3">
    <source>
        <dbReference type="Proteomes" id="UP001437256"/>
    </source>
</evidence>
<accession>A0ABR3A5Y3</accession>
<dbReference type="EMBL" id="JBBXMP010000022">
    <property type="protein sequence ID" value="KAL0067947.1"/>
    <property type="molecule type" value="Genomic_DNA"/>
</dbReference>
<sequence>MFLKPKSSTGNLRHARNISENVKQDAFRLCHSPTVRAANGRVIPNPHYIGPYIAQPEDEEDTVVERPLSRYNHNGKEYQRTGKRNSVSSSTLTRKASTSSFVPVVSPDTEDDDDSYHLDGHALDDTQLCSFLSLPATQDSRSRSSTISSRKSIRFSAIVTEKEIFVEPSDHVEEELSPYVALCRKLSRDGESSKPSSGLGSSLKKIWRAVY</sequence>